<sequence>MGDGRTTASVFADTVLKPLLAPHDDLPRKRLTLVYRPYSAGHAA</sequence>
<protein>
    <submittedName>
        <fullName evidence="1">Uncharacterized protein</fullName>
    </submittedName>
</protein>
<dbReference type="RefSeq" id="WP_280141906.1">
    <property type="nucleotide sequence ID" value="NZ_FOJN01000002.1"/>
</dbReference>
<reference evidence="1 2" key="1">
    <citation type="submission" date="2016-10" db="EMBL/GenBank/DDBJ databases">
        <authorList>
            <person name="de Groot N.N."/>
        </authorList>
    </citation>
    <scope>NUCLEOTIDE SEQUENCE [LARGE SCALE GENOMIC DNA]</scope>
    <source>
        <strain evidence="1 2">DSM 44908</strain>
    </source>
</reference>
<gene>
    <name evidence="1" type="ORF">SAMN05444374_102136</name>
</gene>
<dbReference type="EMBL" id="FOJN01000002">
    <property type="protein sequence ID" value="SFA41818.1"/>
    <property type="molecule type" value="Genomic_DNA"/>
</dbReference>
<dbReference type="Proteomes" id="UP000182054">
    <property type="component" value="Unassembled WGS sequence"/>
</dbReference>
<dbReference type="AlphaFoldDB" id="A0A1I0SQL6"/>
<name>A0A1I0SQL6_9NOCA</name>
<evidence type="ECO:0000313" key="2">
    <source>
        <dbReference type="Proteomes" id="UP000182054"/>
    </source>
</evidence>
<evidence type="ECO:0000313" key="1">
    <source>
        <dbReference type="EMBL" id="SFA41818.1"/>
    </source>
</evidence>
<accession>A0A1I0SQL6</accession>
<organism evidence="1 2">
    <name type="scientific">Rhodococcoides kroppenstedtii</name>
    <dbReference type="NCBI Taxonomy" id="293050"/>
    <lineage>
        <taxon>Bacteria</taxon>
        <taxon>Bacillati</taxon>
        <taxon>Actinomycetota</taxon>
        <taxon>Actinomycetes</taxon>
        <taxon>Mycobacteriales</taxon>
        <taxon>Nocardiaceae</taxon>
        <taxon>Rhodococcoides</taxon>
    </lineage>
</organism>
<dbReference type="GeneID" id="85487911"/>
<proteinExistence type="predicted"/>